<feature type="repeat" description="RCC1" evidence="2">
    <location>
        <begin position="381"/>
        <end position="438"/>
    </location>
</feature>
<evidence type="ECO:0000256" key="3">
    <source>
        <dbReference type="SAM" id="MobiDB-lite"/>
    </source>
</evidence>
<reference evidence="5" key="1">
    <citation type="submission" date="2024-02" db="UniProtKB">
        <authorList>
            <consortium name="WormBaseParasite"/>
        </authorList>
    </citation>
    <scope>IDENTIFICATION</scope>
</reference>
<dbReference type="WBParaSite" id="MBELARI_LOCUS8310">
    <property type="protein sequence ID" value="MBELARI_LOCUS8310"/>
    <property type="gene ID" value="MBELARI_LOCUS8310"/>
</dbReference>
<dbReference type="AlphaFoldDB" id="A0AAF3FMR8"/>
<evidence type="ECO:0000256" key="2">
    <source>
        <dbReference type="PROSITE-ProRule" id="PRU00235"/>
    </source>
</evidence>
<dbReference type="InterPro" id="IPR051625">
    <property type="entry name" value="Signaling_Regulatory_Domain"/>
</dbReference>
<sequence length="846" mass="93371">MDAAHSSQDSSNKNETPKKTGFDSIVRRYERSTERNRDNTDFELSAWLVAHPEVASPIGPLLKHSFWRSAFVIAQRSNSNQLEFVTFLLNNESQLREGGTDDDAGRIISMLLALKWEHLDSKIVDKLFYLLAGWPKTSSKHWACLQLAQTFGQNYPSASTVLFLVSSTYLLSPHGLGLGLPLLKGCSCAGSANWSIFMDETGKLTIFGFFGSQQKPRVLDAGELSLKRSSDDSKRDNEAKKSPPPPPPVKTFRLPKGKPFAVSCGAVHCLIVSTDRLLYSFGQNTYGQCGVGDDQKHETPTVISGDWGSIISLSAGQYHSGIVLNDGSVYTWGWGMYGQLGLGERRGGTDAWTPTFVPDLPEKMKAISCGRAHSVLLGESGSIYTTGCGLFGQLGTLVDIRKRFTFTKLSLSPPGIEREIRVRTMATKYYHTVAITEDNQVFEWGKNPHDLKMKMFVMKRLRNAQAAKGENGAKIPPHNPDIPKDFLGVFKVKHEIDADIVDVSTGLSHSALLTNKQHIYTWGKSLDHQLGHGNKLERNEPQKVVDENAWIDVQCGGHFTLGVSESGHAHSWGRNDFSQCGVISEKIPQSPRKFIFKAKGDVKKCVHLPDESSYVSKPQVISSILLEIPAKKENVEEKLTPSEVVERIRTADTRCLRVASSILDKYYQDLPSLAAAFVHMLGGNLWSAVNTVKRVIDNRNGVMTDQDIGYMSGVLWEGILGGDGPSTTLLQHALLHLPKPTDEEIQEKLRQIWPSAWSNTETQNGLTGMEKAKMLSKWTPSSSQLTTNVHISGSSISPKTAKVRVWAACGHTEAPSESTHCGECIREWLEIVKGNQGETINNHCTA</sequence>
<dbReference type="PROSITE" id="PS00626">
    <property type="entry name" value="RCC1_2"/>
    <property type="match status" value="1"/>
</dbReference>
<organism evidence="4 5">
    <name type="scientific">Mesorhabditis belari</name>
    <dbReference type="NCBI Taxonomy" id="2138241"/>
    <lineage>
        <taxon>Eukaryota</taxon>
        <taxon>Metazoa</taxon>
        <taxon>Ecdysozoa</taxon>
        <taxon>Nematoda</taxon>
        <taxon>Chromadorea</taxon>
        <taxon>Rhabditida</taxon>
        <taxon>Rhabditina</taxon>
        <taxon>Rhabditomorpha</taxon>
        <taxon>Rhabditoidea</taxon>
        <taxon>Rhabditidae</taxon>
        <taxon>Mesorhabditinae</taxon>
        <taxon>Mesorhabditis</taxon>
    </lineage>
</organism>
<feature type="compositionally biased region" description="Basic and acidic residues" evidence="3">
    <location>
        <begin position="227"/>
        <end position="241"/>
    </location>
</feature>
<name>A0AAF3FMR8_9BILA</name>
<dbReference type="InterPro" id="IPR009091">
    <property type="entry name" value="RCC1/BLIP-II"/>
</dbReference>
<evidence type="ECO:0000313" key="4">
    <source>
        <dbReference type="Proteomes" id="UP000887575"/>
    </source>
</evidence>
<feature type="region of interest" description="Disordered" evidence="3">
    <location>
        <begin position="227"/>
        <end position="250"/>
    </location>
</feature>
<dbReference type="PANTHER" id="PTHR22872">
    <property type="entry name" value="BTK-BINDING PROTEIN-RELATED"/>
    <property type="match status" value="1"/>
</dbReference>
<dbReference type="SUPFAM" id="SSF50985">
    <property type="entry name" value="RCC1/BLIP-II"/>
    <property type="match status" value="1"/>
</dbReference>
<feature type="region of interest" description="Disordered" evidence="3">
    <location>
        <begin position="1"/>
        <end position="23"/>
    </location>
</feature>
<protein>
    <submittedName>
        <fullName evidence="5">Uncharacterized protein</fullName>
    </submittedName>
</protein>
<feature type="repeat" description="RCC1" evidence="2">
    <location>
        <begin position="517"/>
        <end position="566"/>
    </location>
</feature>
<dbReference type="Proteomes" id="UP000887575">
    <property type="component" value="Unassembled WGS sequence"/>
</dbReference>
<feature type="compositionally biased region" description="Polar residues" evidence="3">
    <location>
        <begin position="1"/>
        <end position="14"/>
    </location>
</feature>
<evidence type="ECO:0000313" key="5">
    <source>
        <dbReference type="WBParaSite" id="MBELARI_LOCUS8310"/>
    </source>
</evidence>
<dbReference type="PROSITE" id="PS50012">
    <property type="entry name" value="RCC1_3"/>
    <property type="match status" value="4"/>
</dbReference>
<dbReference type="Pfam" id="PF00415">
    <property type="entry name" value="RCC1"/>
    <property type="match status" value="3"/>
</dbReference>
<feature type="repeat" description="RCC1" evidence="2">
    <location>
        <begin position="276"/>
        <end position="326"/>
    </location>
</feature>
<keyword evidence="4" id="KW-1185">Reference proteome</keyword>
<dbReference type="InterPro" id="IPR000408">
    <property type="entry name" value="Reg_chr_condens"/>
</dbReference>
<dbReference type="PRINTS" id="PR00633">
    <property type="entry name" value="RCCNDNSATION"/>
</dbReference>
<keyword evidence="1" id="KW-0677">Repeat</keyword>
<evidence type="ECO:0000256" key="1">
    <source>
        <dbReference type="ARBA" id="ARBA00022737"/>
    </source>
</evidence>
<proteinExistence type="predicted"/>
<dbReference type="Gene3D" id="2.130.10.30">
    <property type="entry name" value="Regulator of chromosome condensation 1/beta-lactamase-inhibitor protein II"/>
    <property type="match status" value="2"/>
</dbReference>
<accession>A0AAF3FMR8</accession>
<feature type="repeat" description="RCC1" evidence="2">
    <location>
        <begin position="327"/>
        <end position="380"/>
    </location>
</feature>